<dbReference type="Proteomes" id="UP000244022">
    <property type="component" value="Unassembled WGS sequence"/>
</dbReference>
<reference evidence="7 8" key="1">
    <citation type="submission" date="2018-03" db="EMBL/GenBank/DDBJ databases">
        <title>Draft genome sequences of four Enterococcus mundtii strains isolated from beef slaughterhouses in Kenya.</title>
        <authorList>
            <person name="Wambui J."/>
            <person name="Stevens M."/>
            <person name="Njage P."/>
            <person name="Stephan R."/>
            <person name="Tasara T."/>
        </authorList>
    </citation>
    <scope>NUCLEOTIDE SEQUENCE [LARGE SCALE GENOMIC DNA]</scope>
    <source>
        <strain evidence="7 8">H18-EM</strain>
    </source>
</reference>
<keyword evidence="4 5" id="KW-0472">Membrane</keyword>
<dbReference type="GO" id="GO:0016020">
    <property type="term" value="C:membrane"/>
    <property type="evidence" value="ECO:0007669"/>
    <property type="project" value="UniProtKB-SubCell"/>
</dbReference>
<dbReference type="PANTHER" id="PTHR37422">
    <property type="entry name" value="TEICHURONIC ACID BIOSYNTHESIS PROTEIN TUAE"/>
    <property type="match status" value="1"/>
</dbReference>
<evidence type="ECO:0000256" key="3">
    <source>
        <dbReference type="ARBA" id="ARBA00022989"/>
    </source>
</evidence>
<dbReference type="PANTHER" id="PTHR37422:SF13">
    <property type="entry name" value="LIPOPOLYSACCHARIDE BIOSYNTHESIS PROTEIN PA4999-RELATED"/>
    <property type="match status" value="1"/>
</dbReference>
<comment type="subcellular location">
    <subcellularLocation>
        <location evidence="1">Membrane</location>
        <topology evidence="1">Multi-pass membrane protein</topology>
    </subcellularLocation>
</comment>
<gene>
    <name evidence="7" type="ORF">C6N14_06105</name>
</gene>
<evidence type="ECO:0000259" key="6">
    <source>
        <dbReference type="Pfam" id="PF04932"/>
    </source>
</evidence>
<name>A0A2T5DDT5_ENTMU</name>
<organism evidence="7 8">
    <name type="scientific">Enterococcus mundtii</name>
    <dbReference type="NCBI Taxonomy" id="53346"/>
    <lineage>
        <taxon>Bacteria</taxon>
        <taxon>Bacillati</taxon>
        <taxon>Bacillota</taxon>
        <taxon>Bacilli</taxon>
        <taxon>Lactobacillales</taxon>
        <taxon>Enterococcaceae</taxon>
        <taxon>Enterococcus</taxon>
    </lineage>
</organism>
<evidence type="ECO:0000313" key="8">
    <source>
        <dbReference type="Proteomes" id="UP000244022"/>
    </source>
</evidence>
<keyword evidence="3 5" id="KW-1133">Transmembrane helix</keyword>
<keyword evidence="2 5" id="KW-0812">Transmembrane</keyword>
<evidence type="ECO:0000256" key="4">
    <source>
        <dbReference type="ARBA" id="ARBA00023136"/>
    </source>
</evidence>
<feature type="domain" description="O-antigen ligase-related" evidence="6">
    <location>
        <begin position="202"/>
        <end position="355"/>
    </location>
</feature>
<feature type="transmembrane region" description="Helical" evidence="5">
    <location>
        <begin position="342"/>
        <end position="361"/>
    </location>
</feature>
<feature type="transmembrane region" description="Helical" evidence="5">
    <location>
        <begin position="176"/>
        <end position="193"/>
    </location>
</feature>
<feature type="transmembrane region" description="Helical" evidence="5">
    <location>
        <begin position="244"/>
        <end position="262"/>
    </location>
</feature>
<feature type="transmembrane region" description="Helical" evidence="5">
    <location>
        <begin position="96"/>
        <end position="122"/>
    </location>
</feature>
<feature type="transmembrane region" description="Helical" evidence="5">
    <location>
        <begin position="134"/>
        <end position="156"/>
    </location>
</feature>
<dbReference type="InterPro" id="IPR051533">
    <property type="entry name" value="WaaL-like"/>
</dbReference>
<dbReference type="RefSeq" id="WP_108145776.1">
    <property type="nucleotide sequence ID" value="NZ_PYGR01000017.1"/>
</dbReference>
<evidence type="ECO:0000313" key="7">
    <source>
        <dbReference type="EMBL" id="PTO35894.1"/>
    </source>
</evidence>
<proteinExistence type="predicted"/>
<evidence type="ECO:0000256" key="2">
    <source>
        <dbReference type="ARBA" id="ARBA00022692"/>
    </source>
</evidence>
<accession>A0A2T5DDT5</accession>
<feature type="transmembrane region" description="Helical" evidence="5">
    <location>
        <begin position="381"/>
        <end position="407"/>
    </location>
</feature>
<dbReference type="EMBL" id="PYGR01000017">
    <property type="protein sequence ID" value="PTO35894.1"/>
    <property type="molecule type" value="Genomic_DNA"/>
</dbReference>
<feature type="transmembrane region" description="Helical" evidence="5">
    <location>
        <begin position="48"/>
        <end position="64"/>
    </location>
</feature>
<dbReference type="Pfam" id="PF04932">
    <property type="entry name" value="Wzy_C"/>
    <property type="match status" value="1"/>
</dbReference>
<sequence>MEFTDISTSLDKNRGTKLFVDRMIFLIGFTINITQIFLGINISVSDVFMIFLIIFLFFTNSIYLTKKTTMYFILLLILRFFSTMQISSWLNISISFMPIFITLQKFLISLLYFILFISVLTINPKIKDIFYKGLKYGTLILGTVSVLIYFIGPAILRSVVLFGGIRMRGFMNDPNYFAYMQICGFCVWYLKVFKRKITNLLAIVIYPTTILLSASKTGLIVFIIMLSILSIEKIFKKRLSPAKLATLFLLISGSLALFYIFYDRILTSLLTFTQTVPQLERIHIVFENFSGAITEGGSGRIDAWDTAYKLIRDTHFMGIGFMDYPIVARVVSGSPTIAHNTYLQLAVEWGIPFLIIGFIFFTKNFFAKLLHKQYMEVSLSIVTVLFSFGVSLQNSRILWIVLAILFYKFDKKVSNNYDIL</sequence>
<dbReference type="AlphaFoldDB" id="A0A2T5DDT5"/>
<feature type="transmembrane region" description="Helical" evidence="5">
    <location>
        <begin position="71"/>
        <end position="90"/>
    </location>
</feature>
<feature type="transmembrane region" description="Helical" evidence="5">
    <location>
        <begin position="200"/>
        <end position="224"/>
    </location>
</feature>
<protein>
    <recommendedName>
        <fullName evidence="6">O-antigen ligase-related domain-containing protein</fullName>
    </recommendedName>
</protein>
<evidence type="ECO:0000256" key="1">
    <source>
        <dbReference type="ARBA" id="ARBA00004141"/>
    </source>
</evidence>
<evidence type="ECO:0000256" key="5">
    <source>
        <dbReference type="SAM" id="Phobius"/>
    </source>
</evidence>
<comment type="caution">
    <text evidence="7">The sequence shown here is derived from an EMBL/GenBank/DDBJ whole genome shotgun (WGS) entry which is preliminary data.</text>
</comment>
<dbReference type="InterPro" id="IPR007016">
    <property type="entry name" value="O-antigen_ligase-rel_domated"/>
</dbReference>
<feature type="transmembrane region" description="Helical" evidence="5">
    <location>
        <begin position="23"/>
        <end position="42"/>
    </location>
</feature>